<evidence type="ECO:0000313" key="3">
    <source>
        <dbReference type="Proteomes" id="UP000499080"/>
    </source>
</evidence>
<keyword evidence="3" id="KW-1185">Reference proteome</keyword>
<dbReference type="OrthoDB" id="687163at2759"/>
<reference evidence="2 3" key="1">
    <citation type="journal article" date="2019" name="Sci. Rep.">
        <title>Orb-weaving spider Araneus ventricosus genome elucidates the spidroin gene catalogue.</title>
        <authorList>
            <person name="Kono N."/>
            <person name="Nakamura H."/>
            <person name="Ohtoshi R."/>
            <person name="Moran D.A.P."/>
            <person name="Shinohara A."/>
            <person name="Yoshida Y."/>
            <person name="Fujiwara M."/>
            <person name="Mori M."/>
            <person name="Tomita M."/>
            <person name="Arakawa K."/>
        </authorList>
    </citation>
    <scope>NUCLEOTIDE SEQUENCE [LARGE SCALE GENOMIC DNA]</scope>
</reference>
<dbReference type="Pfam" id="PF22486">
    <property type="entry name" value="MATH_2"/>
    <property type="match status" value="1"/>
</dbReference>
<evidence type="ECO:0000259" key="1">
    <source>
        <dbReference type="PROSITE" id="PS50144"/>
    </source>
</evidence>
<protein>
    <recommendedName>
        <fullName evidence="1">MATH domain-containing protein</fullName>
    </recommendedName>
</protein>
<organism evidence="2 3">
    <name type="scientific">Araneus ventricosus</name>
    <name type="common">Orbweaver spider</name>
    <name type="synonym">Epeira ventricosa</name>
    <dbReference type="NCBI Taxonomy" id="182803"/>
    <lineage>
        <taxon>Eukaryota</taxon>
        <taxon>Metazoa</taxon>
        <taxon>Ecdysozoa</taxon>
        <taxon>Arthropoda</taxon>
        <taxon>Chelicerata</taxon>
        <taxon>Arachnida</taxon>
        <taxon>Araneae</taxon>
        <taxon>Araneomorphae</taxon>
        <taxon>Entelegynae</taxon>
        <taxon>Araneoidea</taxon>
        <taxon>Araneidae</taxon>
        <taxon>Araneus</taxon>
    </lineage>
</organism>
<dbReference type="AlphaFoldDB" id="A0A4Y2ETE5"/>
<dbReference type="EMBL" id="BGPR01000680">
    <property type="protein sequence ID" value="GBM31296.1"/>
    <property type="molecule type" value="Genomic_DNA"/>
</dbReference>
<dbReference type="PROSITE" id="PS50144">
    <property type="entry name" value="MATH"/>
    <property type="match status" value="1"/>
</dbReference>
<gene>
    <name evidence="2" type="ORF">AVEN_91293_1</name>
</gene>
<dbReference type="InterPro" id="IPR008974">
    <property type="entry name" value="TRAF-like"/>
</dbReference>
<accession>A0A4Y2ETE5</accession>
<feature type="domain" description="MATH" evidence="1">
    <location>
        <begin position="10"/>
        <end position="140"/>
    </location>
</feature>
<dbReference type="Proteomes" id="UP000499080">
    <property type="component" value="Unassembled WGS sequence"/>
</dbReference>
<dbReference type="CDD" id="cd00121">
    <property type="entry name" value="MATH"/>
    <property type="match status" value="1"/>
</dbReference>
<dbReference type="InterPro" id="IPR002083">
    <property type="entry name" value="MATH/TRAF_dom"/>
</dbReference>
<comment type="caution">
    <text evidence="2">The sequence shown here is derived from an EMBL/GenBank/DDBJ whole genome shotgun (WGS) entry which is preliminary data.</text>
</comment>
<sequence>MVHDVNEDKCFSYIWKIENVTYYAEKCAKGIESPSFVVDEMEGITWKLRYFPTKGDFFRKYCYCGNICVKLYSKRDDRPAVTTKVKFEIALIGKDGSDLISQHSEFDFEKGFGNGFDSFAKWKEVYDTKRSTSRYLDGAL</sequence>
<dbReference type="Gene3D" id="2.60.210.10">
    <property type="entry name" value="Apoptosis, Tumor Necrosis Factor Receptor Associated Protein 2, Chain A"/>
    <property type="match status" value="1"/>
</dbReference>
<dbReference type="SUPFAM" id="SSF49599">
    <property type="entry name" value="TRAF domain-like"/>
    <property type="match status" value="1"/>
</dbReference>
<name>A0A4Y2ETE5_ARAVE</name>
<proteinExistence type="predicted"/>
<evidence type="ECO:0000313" key="2">
    <source>
        <dbReference type="EMBL" id="GBM31296.1"/>
    </source>
</evidence>